<dbReference type="OrthoDB" id="809632at2759"/>
<dbReference type="PANTHER" id="PTHR43205">
    <property type="entry name" value="PROSTAGLANDIN REDUCTASE"/>
    <property type="match status" value="1"/>
</dbReference>
<feature type="domain" description="Enoyl reductase (ER)" evidence="3">
    <location>
        <begin position="34"/>
        <end position="353"/>
    </location>
</feature>
<dbReference type="CDD" id="cd08295">
    <property type="entry name" value="double_bond_reductase_like"/>
    <property type="match status" value="1"/>
</dbReference>
<comment type="caution">
    <text evidence="4">The sequence shown here is derived from an EMBL/GenBank/DDBJ whole genome shotgun (WGS) entry which is preliminary data.</text>
</comment>
<dbReference type="PANTHER" id="PTHR43205:SF75">
    <property type="entry name" value="OS12G0226400 PROTEIN"/>
    <property type="match status" value="1"/>
</dbReference>
<name>A0A835F116_9POAL</name>
<dbReference type="Gene3D" id="3.40.50.720">
    <property type="entry name" value="NAD(P)-binding Rossmann-like Domain"/>
    <property type="match status" value="1"/>
</dbReference>
<dbReference type="SMART" id="SM00829">
    <property type="entry name" value="PKS_ER"/>
    <property type="match status" value="1"/>
</dbReference>
<dbReference type="InterPro" id="IPR013149">
    <property type="entry name" value="ADH-like_C"/>
</dbReference>
<dbReference type="GO" id="GO:0032440">
    <property type="term" value="F:2-alkenal reductase [NAD(P)H] activity"/>
    <property type="evidence" value="ECO:0007669"/>
    <property type="project" value="TreeGrafter"/>
</dbReference>
<dbReference type="SUPFAM" id="SSF50129">
    <property type="entry name" value="GroES-like"/>
    <property type="match status" value="1"/>
</dbReference>
<dbReference type="InterPro" id="IPR020843">
    <property type="entry name" value="ER"/>
</dbReference>
<dbReference type="InterPro" id="IPR011032">
    <property type="entry name" value="GroES-like_sf"/>
</dbReference>
<dbReference type="InterPro" id="IPR036291">
    <property type="entry name" value="NAD(P)-bd_dom_sf"/>
</dbReference>
<dbReference type="SUPFAM" id="SSF51735">
    <property type="entry name" value="NAD(P)-binding Rossmann-fold domains"/>
    <property type="match status" value="1"/>
</dbReference>
<dbReference type="Proteomes" id="UP000636709">
    <property type="component" value="Unassembled WGS sequence"/>
</dbReference>
<reference evidence="4" key="1">
    <citation type="submission" date="2020-07" db="EMBL/GenBank/DDBJ databases">
        <title>Genome sequence and genetic diversity analysis of an under-domesticated orphan crop, white fonio (Digitaria exilis).</title>
        <authorList>
            <person name="Bennetzen J.L."/>
            <person name="Chen S."/>
            <person name="Ma X."/>
            <person name="Wang X."/>
            <person name="Yssel A.E.J."/>
            <person name="Chaluvadi S.R."/>
            <person name="Johnson M."/>
            <person name="Gangashetty P."/>
            <person name="Hamidou F."/>
            <person name="Sanogo M.D."/>
            <person name="Zwaenepoel A."/>
            <person name="Wallace J."/>
            <person name="Van De Peer Y."/>
            <person name="Van Deynze A."/>
        </authorList>
    </citation>
    <scope>NUCLEOTIDE SEQUENCE</scope>
    <source>
        <tissue evidence="4">Leaves</tissue>
    </source>
</reference>
<evidence type="ECO:0000313" key="5">
    <source>
        <dbReference type="Proteomes" id="UP000636709"/>
    </source>
</evidence>
<dbReference type="AlphaFoldDB" id="A0A835F116"/>
<sequence length="358" mass="39148">MAPPPAAAAAVTQAEGEEVTNRQVILKRYVSGCPTVDDMEVVTGTVRLVLPPGSSAMVVKNLYVSCDPYMRGRMTKHERPSYVPDFVVGGALVNFGVCKVVASGHPDFKVGDLVWGMTGWEEYTLVPKPESFSKINHPELPLSYYTGVLGMPGLTAWAGFFEAGKPKKGDYVFVSAASGAVGQLVGQLAKLTGCYVVGSAGSDEKVNLLKTKFGFDEAFNYKKEKDLDAALRRCFPEGIDIYFENVGGPTLEAVLNNMRNHGRIPVCGMISQYNLEQPEGVHNLFQVVAKRVRMEGFMVFDYFSKYYQFEEEMAGYLKEGKISYVEDIADGQEKAPAALIGLFTGRNIGKQLVAVARE</sequence>
<dbReference type="Gene3D" id="3.90.180.10">
    <property type="entry name" value="Medium-chain alcohol dehydrogenases, catalytic domain"/>
    <property type="match status" value="1"/>
</dbReference>
<protein>
    <recommendedName>
        <fullName evidence="3">Enoyl reductase (ER) domain-containing protein</fullName>
    </recommendedName>
</protein>
<dbReference type="Pfam" id="PF00107">
    <property type="entry name" value="ADH_zinc_N"/>
    <property type="match status" value="1"/>
</dbReference>
<evidence type="ECO:0000256" key="2">
    <source>
        <dbReference type="ARBA" id="ARBA00023002"/>
    </source>
</evidence>
<gene>
    <name evidence="4" type="ORF">HU200_019920</name>
</gene>
<dbReference type="EMBL" id="JACEFO010001653">
    <property type="protein sequence ID" value="KAF8725401.1"/>
    <property type="molecule type" value="Genomic_DNA"/>
</dbReference>
<dbReference type="InterPro" id="IPR045010">
    <property type="entry name" value="MDR_fam"/>
</dbReference>
<comment type="subunit">
    <text evidence="1">Homodimer.</text>
</comment>
<evidence type="ECO:0000313" key="4">
    <source>
        <dbReference type="EMBL" id="KAF8725401.1"/>
    </source>
</evidence>
<proteinExistence type="predicted"/>
<dbReference type="FunFam" id="3.40.50.720:FF:000121">
    <property type="entry name" value="Prostaglandin reductase 2"/>
    <property type="match status" value="1"/>
</dbReference>
<evidence type="ECO:0000259" key="3">
    <source>
        <dbReference type="SMART" id="SM00829"/>
    </source>
</evidence>
<dbReference type="InterPro" id="IPR041694">
    <property type="entry name" value="ADH_N_2"/>
</dbReference>
<dbReference type="Pfam" id="PF16884">
    <property type="entry name" value="ADH_N_2"/>
    <property type="match status" value="1"/>
</dbReference>
<evidence type="ECO:0000256" key="1">
    <source>
        <dbReference type="ARBA" id="ARBA00011738"/>
    </source>
</evidence>
<keyword evidence="5" id="KW-1185">Reference proteome</keyword>
<keyword evidence="2" id="KW-0560">Oxidoreductase</keyword>
<organism evidence="4 5">
    <name type="scientific">Digitaria exilis</name>
    <dbReference type="NCBI Taxonomy" id="1010633"/>
    <lineage>
        <taxon>Eukaryota</taxon>
        <taxon>Viridiplantae</taxon>
        <taxon>Streptophyta</taxon>
        <taxon>Embryophyta</taxon>
        <taxon>Tracheophyta</taxon>
        <taxon>Spermatophyta</taxon>
        <taxon>Magnoliopsida</taxon>
        <taxon>Liliopsida</taxon>
        <taxon>Poales</taxon>
        <taxon>Poaceae</taxon>
        <taxon>PACMAD clade</taxon>
        <taxon>Panicoideae</taxon>
        <taxon>Panicodae</taxon>
        <taxon>Paniceae</taxon>
        <taxon>Anthephorinae</taxon>
        <taxon>Digitaria</taxon>
    </lineage>
</organism>
<accession>A0A835F116</accession>